<dbReference type="SUPFAM" id="SSF69360">
    <property type="entry name" value="Cell wall binding repeat"/>
    <property type="match status" value="2"/>
</dbReference>
<feature type="repeat" description="Cell wall-binding" evidence="3">
    <location>
        <begin position="31"/>
        <end position="50"/>
    </location>
</feature>
<evidence type="ECO:0000313" key="6">
    <source>
        <dbReference type="Proteomes" id="UP000195321"/>
    </source>
</evidence>
<dbReference type="Gene3D" id="2.10.270.10">
    <property type="entry name" value="Cholin Binding"/>
    <property type="match status" value="3"/>
</dbReference>
<feature type="repeat" description="Cell wall-binding" evidence="3">
    <location>
        <begin position="51"/>
        <end position="70"/>
    </location>
</feature>
<feature type="repeat" description="Cell wall-binding" evidence="3">
    <location>
        <begin position="131"/>
        <end position="150"/>
    </location>
</feature>
<keyword evidence="2" id="KW-0378">Hydrolase</keyword>
<reference evidence="5 6" key="1">
    <citation type="submission" date="2017-02" db="EMBL/GenBank/DDBJ databases">
        <title>Bacillus pseudomycoides isolate FSL K6-0042.</title>
        <authorList>
            <person name="Kovac J."/>
        </authorList>
    </citation>
    <scope>NUCLEOTIDE SEQUENCE [LARGE SCALE GENOMIC DNA]</scope>
    <source>
        <strain evidence="5 6">FSL K6-0042</strain>
    </source>
</reference>
<feature type="repeat" description="Cell wall-binding" evidence="3">
    <location>
        <begin position="91"/>
        <end position="110"/>
    </location>
</feature>
<dbReference type="GO" id="GO:0008745">
    <property type="term" value="F:N-acetylmuramoyl-L-alanine amidase activity"/>
    <property type="evidence" value="ECO:0007669"/>
    <property type="project" value="InterPro"/>
</dbReference>
<evidence type="ECO:0000256" key="1">
    <source>
        <dbReference type="ARBA" id="ARBA00022737"/>
    </source>
</evidence>
<sequence>KYYFESNGAMKTGWLQLGDKKYYFESNGVMKTGWLQLGDKKYYLESDGAAKTGWLQEGTTWYYFQNTGEMKTGWLQEGTTWYYLQSNGAMQTGWLQEGTTWYYLQGNGAMQTGWLQEGTTWYYLQGNGAMQTGWLQEGTTWYYLQGNGAMKIGWLEENGKVYYFDTNGVWIENPIIFGKTIIVDPGHGGYDSGTLYENIYEKTIALQVGLKLKSLLAQSGSNVVMTRATDIFIPLGDRVHISNENKADIFVSVHVNSADATAAEGIETLYNSEHPKSKEALTLANAVQNALIKNTGAKNRFVKDRPELRVLKADNSAPPILVETGFLSNPNERVKLTSDKYQKVLAQSVFEGVLKYFSN</sequence>
<dbReference type="Pfam" id="PF01520">
    <property type="entry name" value="Amidase_3"/>
    <property type="match status" value="1"/>
</dbReference>
<dbReference type="EMBL" id="MWPX01000122">
    <property type="protein sequence ID" value="OUM45754.1"/>
    <property type="molecule type" value="Genomic_DNA"/>
</dbReference>
<feature type="non-terminal residue" evidence="5">
    <location>
        <position position="1"/>
    </location>
</feature>
<protein>
    <submittedName>
        <fullName evidence="5">N-acetylmuramoyl-L-alanine amidase</fullName>
    </submittedName>
</protein>
<comment type="caution">
    <text evidence="5">The sequence shown here is derived from an EMBL/GenBank/DDBJ whole genome shotgun (WGS) entry which is preliminary data.</text>
</comment>
<gene>
    <name evidence="5" type="ORF">BW425_27755</name>
</gene>
<dbReference type="PROSITE" id="PS51170">
    <property type="entry name" value="CW"/>
    <property type="match status" value="8"/>
</dbReference>
<dbReference type="CDD" id="cd02696">
    <property type="entry name" value="MurNAc-LAA"/>
    <property type="match status" value="1"/>
</dbReference>
<dbReference type="PANTHER" id="PTHR30404:SF0">
    <property type="entry name" value="N-ACETYLMURAMOYL-L-ALANINE AMIDASE AMIC"/>
    <property type="match status" value="1"/>
</dbReference>
<dbReference type="SUPFAM" id="SSF53187">
    <property type="entry name" value="Zn-dependent exopeptidases"/>
    <property type="match status" value="1"/>
</dbReference>
<dbReference type="InterPro" id="IPR050695">
    <property type="entry name" value="N-acetylmuramoyl_amidase_3"/>
</dbReference>
<dbReference type="PANTHER" id="PTHR30404">
    <property type="entry name" value="N-ACETYLMURAMOYL-L-ALANINE AMIDASE"/>
    <property type="match status" value="1"/>
</dbReference>
<proteinExistence type="predicted"/>
<feature type="repeat" description="Cell wall-binding" evidence="3">
    <location>
        <begin position="71"/>
        <end position="90"/>
    </location>
</feature>
<evidence type="ECO:0000256" key="2">
    <source>
        <dbReference type="ARBA" id="ARBA00022801"/>
    </source>
</evidence>
<dbReference type="AlphaFoldDB" id="A0A1Y3M7V5"/>
<name>A0A1Y3M7V5_9BACI</name>
<evidence type="ECO:0000313" key="5">
    <source>
        <dbReference type="EMBL" id="OUM45754.1"/>
    </source>
</evidence>
<dbReference type="RefSeq" id="WP_140386141.1">
    <property type="nucleotide sequence ID" value="NZ_MWPX01000122.1"/>
</dbReference>
<dbReference type="InterPro" id="IPR002508">
    <property type="entry name" value="MurNAc-LAA_cat"/>
</dbReference>
<organism evidence="5 6">
    <name type="scientific">Bacillus pseudomycoides</name>
    <dbReference type="NCBI Taxonomy" id="64104"/>
    <lineage>
        <taxon>Bacteria</taxon>
        <taxon>Bacillati</taxon>
        <taxon>Bacillota</taxon>
        <taxon>Bacilli</taxon>
        <taxon>Bacillales</taxon>
        <taxon>Bacillaceae</taxon>
        <taxon>Bacillus</taxon>
        <taxon>Bacillus cereus group</taxon>
    </lineage>
</organism>
<dbReference type="GO" id="GO:0009253">
    <property type="term" value="P:peptidoglycan catabolic process"/>
    <property type="evidence" value="ECO:0007669"/>
    <property type="project" value="InterPro"/>
</dbReference>
<dbReference type="GO" id="GO:0030288">
    <property type="term" value="C:outer membrane-bounded periplasmic space"/>
    <property type="evidence" value="ECO:0007669"/>
    <property type="project" value="TreeGrafter"/>
</dbReference>
<feature type="repeat" description="Cell wall-binding" evidence="3">
    <location>
        <begin position="111"/>
        <end position="130"/>
    </location>
</feature>
<keyword evidence="1" id="KW-0677">Repeat</keyword>
<feature type="repeat" description="Cell wall-binding" evidence="3">
    <location>
        <begin position="11"/>
        <end position="30"/>
    </location>
</feature>
<dbReference type="Gene3D" id="2.20.120.10">
    <property type="entry name" value="Multimodular pneumococcal cell wall endolysin, domain 3"/>
    <property type="match status" value="1"/>
</dbReference>
<dbReference type="Pfam" id="PF01473">
    <property type="entry name" value="Choline_bind_1"/>
    <property type="match status" value="6"/>
</dbReference>
<dbReference type="Pfam" id="PF19127">
    <property type="entry name" value="Choline_bind_3"/>
    <property type="match status" value="1"/>
</dbReference>
<dbReference type="InterPro" id="IPR018337">
    <property type="entry name" value="Cell_wall/Cho-bd_repeat"/>
</dbReference>
<feature type="repeat" description="Cell wall-binding" evidence="3">
    <location>
        <begin position="151"/>
        <end position="170"/>
    </location>
</feature>
<feature type="domain" description="MurNAc-LAA" evidence="4">
    <location>
        <begin position="239"/>
        <end position="354"/>
    </location>
</feature>
<evidence type="ECO:0000256" key="3">
    <source>
        <dbReference type="PROSITE-ProRule" id="PRU00591"/>
    </source>
</evidence>
<dbReference type="Proteomes" id="UP000195321">
    <property type="component" value="Unassembled WGS sequence"/>
</dbReference>
<accession>A0A1Y3M7V5</accession>
<evidence type="ECO:0000259" key="4">
    <source>
        <dbReference type="SMART" id="SM00646"/>
    </source>
</evidence>
<dbReference type="Gene3D" id="3.40.630.40">
    <property type="entry name" value="Zn-dependent exopeptidases"/>
    <property type="match status" value="1"/>
</dbReference>
<dbReference type="SMART" id="SM00646">
    <property type="entry name" value="Ami_3"/>
    <property type="match status" value="1"/>
</dbReference>